<proteinExistence type="predicted"/>
<name>A0A8S5TX69_9CAUD</name>
<reference evidence="2" key="1">
    <citation type="journal article" date="2021" name="Proc. Natl. Acad. Sci. U.S.A.">
        <title>A Catalog of Tens of Thousands of Viruses from Human Metagenomes Reveals Hidden Associations with Chronic Diseases.</title>
        <authorList>
            <person name="Tisza M.J."/>
            <person name="Buck C.B."/>
        </authorList>
    </citation>
    <scope>NUCLEOTIDE SEQUENCE</scope>
    <source>
        <strain evidence="2">CtFNi10</strain>
    </source>
</reference>
<evidence type="ECO:0000313" key="2">
    <source>
        <dbReference type="EMBL" id="DAF86767.1"/>
    </source>
</evidence>
<accession>A0A8S5TX69</accession>
<dbReference type="EMBL" id="BK015952">
    <property type="protein sequence ID" value="DAF86767.1"/>
    <property type="molecule type" value="Genomic_DNA"/>
</dbReference>
<protein>
    <submittedName>
        <fullName evidence="2">Uncharacterized protein</fullName>
    </submittedName>
</protein>
<sequence>MHTNRIEMARRVSYIVHRYHERGNHKRSLRKVWSVYVYPVYAISYRTMMYYLAIARSLELPDEMPPGLYPLFDKWNEERKAWDT</sequence>
<feature type="transmembrane region" description="Helical" evidence="1">
    <location>
        <begin position="35"/>
        <end position="54"/>
    </location>
</feature>
<keyword evidence="1" id="KW-0812">Transmembrane</keyword>
<keyword evidence="1" id="KW-1133">Transmembrane helix</keyword>
<keyword evidence="1" id="KW-0472">Membrane</keyword>
<organism evidence="2">
    <name type="scientific">Myoviridae sp. ctFNi10</name>
    <dbReference type="NCBI Taxonomy" id="2825067"/>
    <lineage>
        <taxon>Viruses</taxon>
        <taxon>Duplodnaviria</taxon>
        <taxon>Heunggongvirae</taxon>
        <taxon>Uroviricota</taxon>
        <taxon>Caudoviricetes</taxon>
    </lineage>
</organism>
<evidence type="ECO:0000256" key="1">
    <source>
        <dbReference type="SAM" id="Phobius"/>
    </source>
</evidence>